<proteinExistence type="predicted"/>
<reference evidence="1 2" key="1">
    <citation type="submission" date="2019-07" db="EMBL/GenBank/DDBJ databases">
        <title>Whole genome shotgun sequence of Reyranella soli NBRC 108950.</title>
        <authorList>
            <person name="Hosoyama A."/>
            <person name="Uohara A."/>
            <person name="Ohji S."/>
            <person name="Ichikawa N."/>
        </authorList>
    </citation>
    <scope>NUCLEOTIDE SEQUENCE [LARGE SCALE GENOMIC DNA]</scope>
    <source>
        <strain evidence="1 2">NBRC 108950</strain>
    </source>
</reference>
<dbReference type="Proteomes" id="UP000321058">
    <property type="component" value="Unassembled WGS sequence"/>
</dbReference>
<evidence type="ECO:0000313" key="1">
    <source>
        <dbReference type="EMBL" id="GEP62197.1"/>
    </source>
</evidence>
<protein>
    <recommendedName>
        <fullName evidence="3">HTH marR-type domain-containing protein</fullName>
    </recommendedName>
</protein>
<sequence>MPRDHTDLRLAAATAFVAALYDLSRSSPRAWRRADAVGRTCGIVGQRLEQAIGDAVGAGLVDRRVDDGALVLLTDLGRAIVERKASQ</sequence>
<keyword evidence="2" id="KW-1185">Reference proteome</keyword>
<dbReference type="AlphaFoldDB" id="A0A512NTA7"/>
<comment type="caution">
    <text evidence="1">The sequence shown here is derived from an EMBL/GenBank/DDBJ whole genome shotgun (WGS) entry which is preliminary data.</text>
</comment>
<evidence type="ECO:0000313" key="2">
    <source>
        <dbReference type="Proteomes" id="UP000321058"/>
    </source>
</evidence>
<name>A0A512NTA7_9HYPH</name>
<evidence type="ECO:0008006" key="3">
    <source>
        <dbReference type="Google" id="ProtNLM"/>
    </source>
</evidence>
<organism evidence="1 2">
    <name type="scientific">Reyranella soli</name>
    <dbReference type="NCBI Taxonomy" id="1230389"/>
    <lineage>
        <taxon>Bacteria</taxon>
        <taxon>Pseudomonadati</taxon>
        <taxon>Pseudomonadota</taxon>
        <taxon>Alphaproteobacteria</taxon>
        <taxon>Hyphomicrobiales</taxon>
        <taxon>Reyranellaceae</taxon>
        <taxon>Reyranella</taxon>
    </lineage>
</organism>
<dbReference type="EMBL" id="BKAJ01000355">
    <property type="protein sequence ID" value="GEP62197.1"/>
    <property type="molecule type" value="Genomic_DNA"/>
</dbReference>
<accession>A0A512NTA7</accession>
<gene>
    <name evidence="1" type="ORF">RSO01_93630</name>
</gene>